<dbReference type="EMBL" id="BJYU01000026">
    <property type="protein sequence ID" value="GEO14639.1"/>
    <property type="molecule type" value="Genomic_DNA"/>
</dbReference>
<name>A0A512BRL2_9HYPH</name>
<evidence type="ECO:0000313" key="2">
    <source>
        <dbReference type="Proteomes" id="UP000321085"/>
    </source>
</evidence>
<gene>
    <name evidence="1" type="ORF">MAE02_23350</name>
</gene>
<comment type="caution">
    <text evidence="1">The sequence shown here is derived from an EMBL/GenBank/DDBJ whole genome shotgun (WGS) entry which is preliminary data.</text>
</comment>
<keyword evidence="2" id="KW-1185">Reference proteome</keyword>
<reference evidence="1 2" key="1">
    <citation type="submission" date="2019-07" db="EMBL/GenBank/DDBJ databases">
        <title>Whole genome shotgun sequence of Microvirga aerophila NBRC 106136.</title>
        <authorList>
            <person name="Hosoyama A."/>
            <person name="Uohara A."/>
            <person name="Ohji S."/>
            <person name="Ichikawa N."/>
        </authorList>
    </citation>
    <scope>NUCLEOTIDE SEQUENCE [LARGE SCALE GENOMIC DNA]</scope>
    <source>
        <strain evidence="1 2">NBRC 106136</strain>
    </source>
</reference>
<sequence length="50" mass="5126">MRKLGSVDIVAVTFLRCLPDDVSGILVTRGLGLAVAACVLPRARSGASPC</sequence>
<proteinExistence type="predicted"/>
<dbReference type="AlphaFoldDB" id="A0A512BRL2"/>
<organism evidence="1 2">
    <name type="scientific">Microvirga aerophila</name>
    <dbReference type="NCBI Taxonomy" id="670291"/>
    <lineage>
        <taxon>Bacteria</taxon>
        <taxon>Pseudomonadati</taxon>
        <taxon>Pseudomonadota</taxon>
        <taxon>Alphaproteobacteria</taxon>
        <taxon>Hyphomicrobiales</taxon>
        <taxon>Methylobacteriaceae</taxon>
        <taxon>Microvirga</taxon>
    </lineage>
</organism>
<protein>
    <submittedName>
        <fullName evidence="1">Uncharacterized protein</fullName>
    </submittedName>
</protein>
<accession>A0A512BRL2</accession>
<dbReference type="Proteomes" id="UP000321085">
    <property type="component" value="Unassembled WGS sequence"/>
</dbReference>
<evidence type="ECO:0000313" key="1">
    <source>
        <dbReference type="EMBL" id="GEO14639.1"/>
    </source>
</evidence>